<accession>A0AAD7ZYY9</accession>
<protein>
    <submittedName>
        <fullName evidence="2">Uncharacterized protein</fullName>
    </submittedName>
</protein>
<feature type="transmembrane region" description="Helical" evidence="1">
    <location>
        <begin position="85"/>
        <end position="109"/>
    </location>
</feature>
<evidence type="ECO:0000313" key="2">
    <source>
        <dbReference type="EMBL" id="KAJ9589505.1"/>
    </source>
</evidence>
<feature type="non-terminal residue" evidence="2">
    <location>
        <position position="111"/>
    </location>
</feature>
<keyword evidence="1" id="KW-1133">Transmembrane helix</keyword>
<reference evidence="2" key="2">
    <citation type="submission" date="2023-05" db="EMBL/GenBank/DDBJ databases">
        <authorList>
            <person name="Fouks B."/>
        </authorList>
    </citation>
    <scope>NUCLEOTIDE SEQUENCE</scope>
    <source>
        <strain evidence="2">Stay&amp;Tobe</strain>
        <tissue evidence="2">Testes</tissue>
    </source>
</reference>
<keyword evidence="1" id="KW-0472">Membrane</keyword>
<dbReference type="AlphaFoldDB" id="A0AAD7ZYY9"/>
<evidence type="ECO:0000256" key="1">
    <source>
        <dbReference type="SAM" id="Phobius"/>
    </source>
</evidence>
<organism evidence="2 3">
    <name type="scientific">Diploptera punctata</name>
    <name type="common">Pacific beetle cockroach</name>
    <dbReference type="NCBI Taxonomy" id="6984"/>
    <lineage>
        <taxon>Eukaryota</taxon>
        <taxon>Metazoa</taxon>
        <taxon>Ecdysozoa</taxon>
        <taxon>Arthropoda</taxon>
        <taxon>Hexapoda</taxon>
        <taxon>Insecta</taxon>
        <taxon>Pterygota</taxon>
        <taxon>Neoptera</taxon>
        <taxon>Polyneoptera</taxon>
        <taxon>Dictyoptera</taxon>
        <taxon>Blattodea</taxon>
        <taxon>Blaberoidea</taxon>
        <taxon>Blaberidae</taxon>
        <taxon>Diplopterinae</taxon>
        <taxon>Diploptera</taxon>
    </lineage>
</organism>
<dbReference type="EMBL" id="JASPKZ010004936">
    <property type="protein sequence ID" value="KAJ9589505.1"/>
    <property type="molecule type" value="Genomic_DNA"/>
</dbReference>
<gene>
    <name evidence="2" type="ORF">L9F63_017290</name>
</gene>
<reference evidence="2" key="1">
    <citation type="journal article" date="2023" name="IScience">
        <title>Live-bearing cockroach genome reveals convergent evolutionary mechanisms linked to viviparity in insects and beyond.</title>
        <authorList>
            <person name="Fouks B."/>
            <person name="Harrison M.C."/>
            <person name="Mikhailova A.A."/>
            <person name="Marchal E."/>
            <person name="English S."/>
            <person name="Carruthers M."/>
            <person name="Jennings E.C."/>
            <person name="Chiamaka E.L."/>
            <person name="Frigard R.A."/>
            <person name="Pippel M."/>
            <person name="Attardo G.M."/>
            <person name="Benoit J.B."/>
            <person name="Bornberg-Bauer E."/>
            <person name="Tobe S.S."/>
        </authorList>
    </citation>
    <scope>NUCLEOTIDE SEQUENCE</scope>
    <source>
        <strain evidence="2">Stay&amp;Tobe</strain>
    </source>
</reference>
<sequence length="111" mass="12825">SNCDVGFGFFYFNFDFNALWFLFSALLLLVNFKVLRYILFSLATKILIDWRVGSFYMIVAIDDAGKIYRIQCKLLYRGSIFKRKLFYSVAAALTLPVIVLALISPKIIITF</sequence>
<keyword evidence="3" id="KW-1185">Reference proteome</keyword>
<feature type="transmembrane region" description="Helical" evidence="1">
    <location>
        <begin position="18"/>
        <end position="39"/>
    </location>
</feature>
<name>A0AAD7ZYY9_DIPPU</name>
<comment type="caution">
    <text evidence="2">The sequence shown here is derived from an EMBL/GenBank/DDBJ whole genome shotgun (WGS) entry which is preliminary data.</text>
</comment>
<proteinExistence type="predicted"/>
<keyword evidence="1" id="KW-0812">Transmembrane</keyword>
<dbReference type="Proteomes" id="UP001233999">
    <property type="component" value="Unassembled WGS sequence"/>
</dbReference>
<evidence type="ECO:0000313" key="3">
    <source>
        <dbReference type="Proteomes" id="UP001233999"/>
    </source>
</evidence>
<feature type="non-terminal residue" evidence="2">
    <location>
        <position position="1"/>
    </location>
</feature>